<evidence type="ECO:0000313" key="1">
    <source>
        <dbReference type="EMBL" id="MCQ4632608.1"/>
    </source>
</evidence>
<dbReference type="InterPro" id="IPR050194">
    <property type="entry name" value="Glycosyltransferase_grp1"/>
</dbReference>
<proteinExistence type="predicted"/>
<dbReference type="CDD" id="cd03801">
    <property type="entry name" value="GT4_PimA-like"/>
    <property type="match status" value="1"/>
</dbReference>
<comment type="caution">
    <text evidence="1">The sequence shown here is derived from an EMBL/GenBank/DDBJ whole genome shotgun (WGS) entry which is preliminary data.</text>
</comment>
<evidence type="ECO:0000313" key="2">
    <source>
        <dbReference type="Proteomes" id="UP000996601"/>
    </source>
</evidence>
<name>A0ABT1RBN7_9HYPH</name>
<dbReference type="Proteomes" id="UP000996601">
    <property type="component" value="Unassembled WGS sequence"/>
</dbReference>
<dbReference type="RefSeq" id="WP_256119235.1">
    <property type="nucleotide sequence ID" value="NZ_WHSB02000008.1"/>
</dbReference>
<dbReference type="PANTHER" id="PTHR45947">
    <property type="entry name" value="SULFOQUINOVOSYL TRANSFERASE SQD2"/>
    <property type="match status" value="1"/>
</dbReference>
<organism evidence="1 2">
    <name type="scientific">Shinella lacus</name>
    <dbReference type="NCBI Taxonomy" id="2654216"/>
    <lineage>
        <taxon>Bacteria</taxon>
        <taxon>Pseudomonadati</taxon>
        <taxon>Pseudomonadota</taxon>
        <taxon>Alphaproteobacteria</taxon>
        <taxon>Hyphomicrobiales</taxon>
        <taxon>Rhizobiaceae</taxon>
        <taxon>Shinella</taxon>
    </lineage>
</organism>
<dbReference type="SUPFAM" id="SSF53756">
    <property type="entry name" value="UDP-Glycosyltransferase/glycogen phosphorylase"/>
    <property type="match status" value="1"/>
</dbReference>
<sequence>MKIAFYAPLKSPEHAVPSGDRLMARQIVECLKRARHEVTLASGLRAFLGDSAHEAGYARLKAEAEAEIARLSALWRGQGAPDLWFCYHPYYKAPDLIGPAVCQTFGLAYVTAEASYSPRRNLGIWREMQAGVLQTVRGAAVNIGLTARDRAGLTDAAPDAAIAALKPFIDEGLFTAQAAQPEPHHLVTVAMMRAGDKLASFRALAEGLSRIADVPWHLSVVGDGPLRAEVQALFAGFGEGRIDWLGQRERAEVADILSKGALYVWPGCGEAYGLAYLEAQAAGLPVVAFATAGVPEVVEHGETGLLTEPGDAAAYAAAIAALLGDAAERSRMAKNARARVVAEHSLPAAATALDAILRQSLGEKR</sequence>
<reference evidence="1" key="1">
    <citation type="submission" date="2021-07" db="EMBL/GenBank/DDBJ databases">
        <title>Shinella sp. nov., a novel member of the genus Shinella from water.</title>
        <authorList>
            <person name="Deng Y."/>
        </authorList>
    </citation>
    <scope>NUCLEOTIDE SEQUENCE</scope>
    <source>
        <strain evidence="1">CPCC 100929</strain>
    </source>
</reference>
<keyword evidence="2" id="KW-1185">Reference proteome</keyword>
<dbReference type="Gene3D" id="3.40.50.2000">
    <property type="entry name" value="Glycogen Phosphorylase B"/>
    <property type="match status" value="2"/>
</dbReference>
<dbReference type="EMBL" id="WHSB02000008">
    <property type="protein sequence ID" value="MCQ4632608.1"/>
    <property type="molecule type" value="Genomic_DNA"/>
</dbReference>
<accession>A0ABT1RBN7</accession>
<gene>
    <name evidence="1" type="ORF">GB927_021375</name>
</gene>
<protein>
    <submittedName>
        <fullName evidence="1">Glycosyltransferase family 4 protein</fullName>
    </submittedName>
</protein>
<dbReference type="Pfam" id="PF13692">
    <property type="entry name" value="Glyco_trans_1_4"/>
    <property type="match status" value="1"/>
</dbReference>
<dbReference type="PANTHER" id="PTHR45947:SF13">
    <property type="entry name" value="TRANSFERASE"/>
    <property type="match status" value="1"/>
</dbReference>